<dbReference type="Proteomes" id="UP001146067">
    <property type="component" value="Unassembled WGS sequence"/>
</dbReference>
<keyword evidence="3" id="KW-1185">Reference proteome</keyword>
<evidence type="ECO:0000313" key="2">
    <source>
        <dbReference type="EMBL" id="MDA1360065.1"/>
    </source>
</evidence>
<protein>
    <recommendedName>
        <fullName evidence="4">Prenyltransferase</fullName>
    </recommendedName>
</protein>
<evidence type="ECO:0008006" key="4">
    <source>
        <dbReference type="Google" id="ProtNLM"/>
    </source>
</evidence>
<gene>
    <name evidence="2" type="ORF">O1R50_10540</name>
</gene>
<proteinExistence type="predicted"/>
<organism evidence="2 3">
    <name type="scientific">Glycomyces luteolus</name>
    <dbReference type="NCBI Taxonomy" id="2670330"/>
    <lineage>
        <taxon>Bacteria</taxon>
        <taxon>Bacillati</taxon>
        <taxon>Actinomycetota</taxon>
        <taxon>Actinomycetes</taxon>
        <taxon>Glycomycetales</taxon>
        <taxon>Glycomycetaceae</taxon>
        <taxon>Glycomyces</taxon>
    </lineage>
</organism>
<evidence type="ECO:0000313" key="3">
    <source>
        <dbReference type="Proteomes" id="UP001146067"/>
    </source>
</evidence>
<evidence type="ECO:0000256" key="1">
    <source>
        <dbReference type="SAM" id="MobiDB-lite"/>
    </source>
</evidence>
<dbReference type="SUPFAM" id="SSF48239">
    <property type="entry name" value="Terpenoid cyclases/Protein prenyltransferases"/>
    <property type="match status" value="1"/>
</dbReference>
<dbReference type="RefSeq" id="WP_270109977.1">
    <property type="nucleotide sequence ID" value="NZ_JAPZVP010000007.1"/>
</dbReference>
<dbReference type="Gene3D" id="1.50.10.20">
    <property type="match status" value="1"/>
</dbReference>
<accession>A0A9X3PK73</accession>
<dbReference type="EMBL" id="JAPZVP010000007">
    <property type="protein sequence ID" value="MDA1360065.1"/>
    <property type="molecule type" value="Genomic_DNA"/>
</dbReference>
<dbReference type="AlphaFoldDB" id="A0A9X3PK73"/>
<name>A0A9X3PK73_9ACTN</name>
<comment type="caution">
    <text evidence="2">The sequence shown here is derived from an EMBL/GenBank/DDBJ whole genome shotgun (WGS) entry which is preliminary data.</text>
</comment>
<reference evidence="2" key="1">
    <citation type="submission" date="2022-12" db="EMBL/GenBank/DDBJ databases">
        <title>Gycomyces niveus sp.nov.,a novel actinomycete isolated from soil in Shouguan.</title>
        <authorList>
            <person name="Yang X."/>
        </authorList>
    </citation>
    <scope>NUCLEOTIDE SEQUENCE</scope>
    <source>
        <strain evidence="2">NEAU-A15</strain>
    </source>
</reference>
<sequence>MKTREKTLSQHAFAAAERYLHLNARLIDRARFAHRFHDGPAGPVLHAVRAYQNPDGGFGHAIEPDLRGPGSQPQGVEVAFWALDEVGAFEDAIVLAACAWLDEHSTEDGGVPWVLPTVVEDERGPWWQPQGEDPPAALNPTAPIAGLLHAHNVKHPWLEPATEFCWRTLADLDEIGAYDAMCVVRFLDRVPDRDRARAEIERLGPSLRASAALDPTEPGHTHSPLDLAPTPDSLARGLFSDEEIDRHLDHLIDTQGSDGGWAPNFMMWTPVVVHEWGGYLTRATLATLQAYGRLA</sequence>
<dbReference type="InterPro" id="IPR008930">
    <property type="entry name" value="Terpenoid_cyclase/PrenylTrfase"/>
</dbReference>
<feature type="region of interest" description="Disordered" evidence="1">
    <location>
        <begin position="207"/>
        <end position="232"/>
    </location>
</feature>